<feature type="compositionally biased region" description="Low complexity" evidence="2">
    <location>
        <begin position="563"/>
        <end position="581"/>
    </location>
</feature>
<dbReference type="SMART" id="SM00060">
    <property type="entry name" value="FN3"/>
    <property type="match status" value="2"/>
</dbReference>
<evidence type="ECO:0000313" key="5">
    <source>
        <dbReference type="Ensembl" id="ENSCMUP00000016727.2"/>
    </source>
</evidence>
<evidence type="ECO:0000256" key="3">
    <source>
        <dbReference type="SAM" id="Phobius"/>
    </source>
</evidence>
<feature type="compositionally biased region" description="Low complexity" evidence="2">
    <location>
        <begin position="462"/>
        <end position="503"/>
    </location>
</feature>
<feature type="compositionally biased region" description="Polar residues" evidence="2">
    <location>
        <begin position="345"/>
        <end position="366"/>
    </location>
</feature>
<gene>
    <name evidence="5" type="primary">LOC116440365</name>
</gene>
<reference evidence="5" key="3">
    <citation type="submission" date="2025-09" db="UniProtKB">
        <authorList>
            <consortium name="Ensembl"/>
        </authorList>
    </citation>
    <scope>IDENTIFICATION</scope>
</reference>
<reference evidence="6" key="1">
    <citation type="submission" date="2019-10" db="EMBL/GenBank/DDBJ databases">
        <title>Corvus moneduloides (New Caledonian crow) genome, bCorMon1, primary haplotype.</title>
        <authorList>
            <person name="Rutz C."/>
            <person name="Fungtammasan C."/>
            <person name="Mountcastle J."/>
            <person name="Formenti G."/>
            <person name="Chow W."/>
            <person name="Howe K."/>
            <person name="Steele M.P."/>
            <person name="Fernandes J."/>
            <person name="Gilbert M.T.P."/>
            <person name="Fedrigo O."/>
            <person name="Jarvis E.D."/>
            <person name="Gemmell N."/>
        </authorList>
    </citation>
    <scope>NUCLEOTIDE SEQUENCE [LARGE SCALE GENOMIC DNA]</scope>
</reference>
<feature type="compositionally biased region" description="Polar residues" evidence="2">
    <location>
        <begin position="738"/>
        <end position="748"/>
    </location>
</feature>
<dbReference type="CDD" id="cd00054">
    <property type="entry name" value="EGF_CA"/>
    <property type="match status" value="1"/>
</dbReference>
<dbReference type="CDD" id="cd00063">
    <property type="entry name" value="FN3"/>
    <property type="match status" value="1"/>
</dbReference>
<dbReference type="InterPro" id="IPR000082">
    <property type="entry name" value="SEA_dom"/>
</dbReference>
<feature type="compositionally biased region" description="Polar residues" evidence="2">
    <location>
        <begin position="450"/>
        <end position="461"/>
    </location>
</feature>
<evidence type="ECO:0000256" key="1">
    <source>
        <dbReference type="PROSITE-ProRule" id="PRU00076"/>
    </source>
</evidence>
<comment type="caution">
    <text evidence="1">Lacks conserved residue(s) required for the propagation of feature annotation.</text>
</comment>
<feature type="compositionally biased region" description="Low complexity" evidence="2">
    <location>
        <begin position="1009"/>
        <end position="1019"/>
    </location>
</feature>
<feature type="compositionally biased region" description="Polar residues" evidence="2">
    <location>
        <begin position="220"/>
        <end position="236"/>
    </location>
</feature>
<feature type="region of interest" description="Disordered" evidence="2">
    <location>
        <begin position="608"/>
        <end position="748"/>
    </location>
</feature>
<feature type="region of interest" description="Disordered" evidence="2">
    <location>
        <begin position="210"/>
        <end position="258"/>
    </location>
</feature>
<feature type="region of interest" description="Disordered" evidence="2">
    <location>
        <begin position="996"/>
        <end position="1019"/>
    </location>
</feature>
<feature type="compositionally biased region" description="Low complexity" evidence="2">
    <location>
        <begin position="719"/>
        <end position="737"/>
    </location>
</feature>
<dbReference type="SMART" id="SM00181">
    <property type="entry name" value="EGF"/>
    <property type="match status" value="1"/>
</dbReference>
<sequence>MGTGNYLWHFILSVFLCTGTGMALEGRDTTTTTPESHINVLRSTDNREQRTGPDANSSDASMAEPNTQTTHSLLGTSSRSPLTMRMVGGDERMNTTLTTPAREEGSSGMSARSPALPTAGPGTTASSLGTESGTASSLPLSSAVTSHSSSSSSSPEGSSAVTPSPQQSSTSGTTETPLAAASHPPTALVFSSVSSPAGITGTESATVTAEPIVDSPAPSTPSTNPVASTSGTPSEGSSAVTPSPQQSSTSGTTERFLANTSHPPTALVFSSLSSTAGSAVTAEPTMTQGPTTPRPVASTSSTSPASGTIEDRLSSTLGRSTETWTAELTSTPLTHGQAMVEVTATSSPMGSPLPSVNTAPVGSSATIPPGEGESSTMNQGSGTTTDPNVQTSHSLPATSLVSPSTMRTVSEEGRTDTTLTTPAWEGSSLRTSPGSGAVSPALPTAGPGTTAPSLGTESGTASSLPLSSAVTSHSSSFSSSPEGSSAVTPSPQQSSTSGTTETPLAATSHPPTALVFSSVSSPAGITGTESDTVTAEPIVDSPAPSTPSTNPVASTSGTPSEGSSAVTPSPQQSSTSGTTETRLAASSHPPTAFVFSSAGVTGVESGAVTAEEVTPSPALSTASTNPVASAPITSSASGITESIHSPTLSSSTETPAPRHTSTLLTQGHTTVEVTATSSPMGSPLSSITTAPGGSSATTPPGEGESSTMNQGNRTTAEPTAKTSHSLSSTTLGSPSTTNHSISTSVNPSFTGTCSPITLSIQLEEVTSTMIQFSWEPQGGTGDSPYTVRLLGKSGEMKKKILNGTSTVFENLLSGHQYQISVDVSTCSKNVSTSLTVQTAAEVYSGTTRITSEDFKPAYQNKSSREFMEFENKFITEITKHLPQKLQELKNGTKMRIVINSITEGSVIVLFDIVLDVEQNITKPEVSDAFTEALNRSTEFEVDLRKTVVEARNSCQPGLNDCDQNATCTAEGATYSCGCNKGFTDKSPQVPGRVCQQDLPSQQTTPVPPDTNTTKTTGFTGSTSNSIFTTTFTSAPCMPVSVEVQNVTAEEIQLSWTSGSKGSLYNISVRDGSQEIYKTTTEETKAVFKHLLPGHVYIISVAVSSCAEKNQTSVTVQTDSASCFEMTEFCLAESTGCSELKGMACSKNQAFACSVVLKSQIFNNTLYNSESEHYKTLSGKITTDVVRDMRAELNNDRFDIVVLGFRPGSVVVDFLSLLPKEEPVDVYFIWTSLTKIIRNEFGNQTKVMVQPLSVQPSTDNYSSWRVAVIVLGVLLGVALVLILLAILFYIYVRRRSGKYLVEPSGLMGMFVYKHL</sequence>
<accession>A0A8U7MV29</accession>
<dbReference type="SUPFAM" id="SSF49265">
    <property type="entry name" value="Fibronectin type III"/>
    <property type="match status" value="1"/>
</dbReference>
<dbReference type="Ensembl" id="ENSCMUT00000017954.2">
    <property type="protein sequence ID" value="ENSCMUP00000016727.2"/>
    <property type="gene ID" value="ENSCMUG00000010377.2"/>
</dbReference>
<dbReference type="PROSITE" id="PS50853">
    <property type="entry name" value="FN3"/>
    <property type="match status" value="2"/>
</dbReference>
<accession>A0A8C3E7V8</accession>
<evidence type="ECO:0000256" key="2">
    <source>
        <dbReference type="SAM" id="MobiDB-lite"/>
    </source>
</evidence>
<keyword evidence="3" id="KW-0472">Membrane</keyword>
<feature type="compositionally biased region" description="Polar residues" evidence="2">
    <location>
        <begin position="617"/>
        <end position="717"/>
    </location>
</feature>
<name>A0A8C3E7V8_CORMO</name>
<feature type="compositionally biased region" description="Polar residues" evidence="2">
    <location>
        <begin position="279"/>
        <end position="289"/>
    </location>
</feature>
<keyword evidence="3" id="KW-0812">Transmembrane</keyword>
<feature type="compositionally biased region" description="Polar residues" evidence="2">
    <location>
        <begin position="54"/>
        <end position="81"/>
    </location>
</feature>
<reference evidence="5" key="2">
    <citation type="submission" date="2025-08" db="UniProtKB">
        <authorList>
            <consortium name="Ensembl"/>
        </authorList>
    </citation>
    <scope>IDENTIFICATION</scope>
</reference>
<evidence type="ECO:0000256" key="4">
    <source>
        <dbReference type="SAM" id="SignalP"/>
    </source>
</evidence>
<dbReference type="InterPro" id="IPR013783">
    <property type="entry name" value="Ig-like_fold"/>
</dbReference>
<keyword evidence="4" id="KW-0732">Signal</keyword>
<dbReference type="Pfam" id="PF01390">
    <property type="entry name" value="SEA"/>
    <property type="match status" value="1"/>
</dbReference>
<dbReference type="GO" id="GO:0071944">
    <property type="term" value="C:cell periphery"/>
    <property type="evidence" value="ECO:0007669"/>
    <property type="project" value="UniProtKB-ARBA"/>
</dbReference>
<dbReference type="OMA" id="YISQNRA"/>
<protein>
    <submittedName>
        <fullName evidence="5">Uncharacterized protein</fullName>
    </submittedName>
</protein>
<dbReference type="InterPro" id="IPR000742">
    <property type="entry name" value="EGF"/>
</dbReference>
<keyword evidence="6" id="KW-1185">Reference proteome</keyword>
<proteinExistence type="predicted"/>
<keyword evidence="1" id="KW-0245">EGF-like domain</keyword>
<feature type="transmembrane region" description="Helical" evidence="3">
    <location>
        <begin position="1263"/>
        <end position="1291"/>
    </location>
</feature>
<feature type="region of interest" description="Disordered" evidence="2">
    <location>
        <begin position="27"/>
        <end position="184"/>
    </location>
</feature>
<dbReference type="InterPro" id="IPR003961">
    <property type="entry name" value="FN3_dom"/>
</dbReference>
<feature type="chain" id="PRO_5043758835" evidence="4">
    <location>
        <begin position="24"/>
        <end position="1314"/>
    </location>
</feature>
<dbReference type="Proteomes" id="UP000694553">
    <property type="component" value="Unassembled WGS sequence"/>
</dbReference>
<feature type="compositionally biased region" description="Polar residues" evidence="2">
    <location>
        <begin position="546"/>
        <end position="562"/>
    </location>
</feature>
<organism evidence="5 6">
    <name type="scientific">Corvus moneduloides</name>
    <name type="common">New Caledonian crow</name>
    <dbReference type="NCBI Taxonomy" id="1196302"/>
    <lineage>
        <taxon>Eukaryota</taxon>
        <taxon>Metazoa</taxon>
        <taxon>Chordata</taxon>
        <taxon>Craniata</taxon>
        <taxon>Vertebrata</taxon>
        <taxon>Euteleostomi</taxon>
        <taxon>Archelosauria</taxon>
        <taxon>Archosauria</taxon>
        <taxon>Dinosauria</taxon>
        <taxon>Saurischia</taxon>
        <taxon>Theropoda</taxon>
        <taxon>Coelurosauria</taxon>
        <taxon>Aves</taxon>
        <taxon>Neognathae</taxon>
        <taxon>Neoaves</taxon>
        <taxon>Telluraves</taxon>
        <taxon>Australaves</taxon>
        <taxon>Passeriformes</taxon>
        <taxon>Corvoidea</taxon>
        <taxon>Corvidae</taxon>
        <taxon>Corvus</taxon>
    </lineage>
</organism>
<evidence type="ECO:0000313" key="6">
    <source>
        <dbReference type="Proteomes" id="UP000694553"/>
    </source>
</evidence>
<feature type="region of interest" description="Disordered" evidence="2">
    <location>
        <begin position="535"/>
        <end position="588"/>
    </location>
</feature>
<dbReference type="PROSITE" id="PS50026">
    <property type="entry name" value="EGF_3"/>
    <property type="match status" value="1"/>
</dbReference>
<dbReference type="Gene3D" id="2.60.40.10">
    <property type="entry name" value="Immunoglobulins"/>
    <property type="match status" value="2"/>
</dbReference>
<keyword evidence="3" id="KW-1133">Transmembrane helix</keyword>
<feature type="compositionally biased region" description="Low complexity" evidence="2">
    <location>
        <begin position="134"/>
        <end position="177"/>
    </location>
</feature>
<feature type="compositionally biased region" description="Polar residues" evidence="2">
    <location>
        <begin position="373"/>
        <end position="408"/>
    </location>
</feature>
<feature type="region of interest" description="Disordered" evidence="2">
    <location>
        <begin position="345"/>
        <end position="509"/>
    </location>
</feature>
<dbReference type="InterPro" id="IPR036116">
    <property type="entry name" value="FN3_sf"/>
</dbReference>
<feature type="compositionally biased region" description="Polar residues" evidence="2">
    <location>
        <begin position="121"/>
        <end position="133"/>
    </location>
</feature>
<feature type="signal peptide" evidence="4">
    <location>
        <begin position="1"/>
        <end position="23"/>
    </location>
</feature>
<feature type="compositionally biased region" description="Low complexity" evidence="2">
    <location>
        <begin position="290"/>
        <end position="308"/>
    </location>
</feature>
<dbReference type="Gene3D" id="2.10.25.10">
    <property type="entry name" value="Laminin"/>
    <property type="match status" value="1"/>
</dbReference>
<feature type="compositionally biased region" description="Low complexity" evidence="2">
    <location>
        <begin position="237"/>
        <end position="253"/>
    </location>
</feature>
<feature type="region of interest" description="Disordered" evidence="2">
    <location>
        <begin position="279"/>
        <end position="320"/>
    </location>
</feature>
<dbReference type="PROSITE" id="PS50024">
    <property type="entry name" value="SEA"/>
    <property type="match status" value="1"/>
</dbReference>